<protein>
    <submittedName>
        <fullName evidence="1">Uncharacterized protein</fullName>
    </submittedName>
</protein>
<evidence type="ECO:0000313" key="2">
    <source>
        <dbReference type="Proteomes" id="UP000503462"/>
    </source>
</evidence>
<organism evidence="1 2">
    <name type="scientific">Peltaster fructicola</name>
    <dbReference type="NCBI Taxonomy" id="286661"/>
    <lineage>
        <taxon>Eukaryota</taxon>
        <taxon>Fungi</taxon>
        <taxon>Dikarya</taxon>
        <taxon>Ascomycota</taxon>
        <taxon>Pezizomycotina</taxon>
        <taxon>Dothideomycetes</taxon>
        <taxon>Dothideomycetes incertae sedis</taxon>
        <taxon>Peltaster</taxon>
    </lineage>
</organism>
<name>A0A6H0XJ97_9PEZI</name>
<accession>A0A6H0XJ97</accession>
<proteinExistence type="predicted"/>
<sequence>MIYLRDTTCADLCHASTGENPASHLLFSKMHRSCKVDKFVWKDCRSVEKRATTQSVGRQPLKAPKQVRLKIRPKHRAMHSNKSI</sequence>
<reference evidence="1 2" key="1">
    <citation type="journal article" date="2016" name="Sci. Rep.">
        <title>Peltaster fructicola genome reveals evolution from an invasive phytopathogen to an ectophytic parasite.</title>
        <authorList>
            <person name="Xu C."/>
            <person name="Chen H."/>
            <person name="Gleason M.L."/>
            <person name="Xu J.R."/>
            <person name="Liu H."/>
            <person name="Zhang R."/>
            <person name="Sun G."/>
        </authorList>
    </citation>
    <scope>NUCLEOTIDE SEQUENCE [LARGE SCALE GENOMIC DNA]</scope>
    <source>
        <strain evidence="1 2">LNHT1506</strain>
    </source>
</reference>
<gene>
    <name evidence="1" type="ORF">AMS68_000320</name>
</gene>
<dbReference type="AlphaFoldDB" id="A0A6H0XJ97"/>
<keyword evidence="2" id="KW-1185">Reference proteome</keyword>
<evidence type="ECO:0000313" key="1">
    <source>
        <dbReference type="EMBL" id="QIW94802.1"/>
    </source>
</evidence>
<dbReference type="Proteomes" id="UP000503462">
    <property type="component" value="Chromosome 1"/>
</dbReference>
<dbReference type="EMBL" id="CP051139">
    <property type="protein sequence ID" value="QIW94802.1"/>
    <property type="molecule type" value="Genomic_DNA"/>
</dbReference>